<evidence type="ECO:0000313" key="2">
    <source>
        <dbReference type="Proteomes" id="UP001732700"/>
    </source>
</evidence>
<reference evidence="1" key="1">
    <citation type="submission" date="2021-05" db="EMBL/GenBank/DDBJ databases">
        <authorList>
            <person name="Scholz U."/>
            <person name="Mascher M."/>
            <person name="Fiebig A."/>
        </authorList>
    </citation>
    <scope>NUCLEOTIDE SEQUENCE [LARGE SCALE GENOMIC DNA]</scope>
</reference>
<sequence length="412" mass="45026">MGRKRAVLVGINYPGTKAELKGCHNDVARMRRCLVDRFGFDDAGIRVLSDADPAAPQPTGANIRREMARLVADARPGDSLFFHYSGHGTRLPAETGQDDDTGFDECIVPSDMNLITDQDFTELVQKVPDGCLFTIVSDSCHSGGLLDKTKEQIGHSTKKNKAQQGKREEQSESGSGFRSFLKQTARDVLESQGVHVPHRSRQESSHDESEAEEPSDTDGHVKNWSLPLSTFLEMLKEKTGKDDIEVGSIRMTLFSIFGDDASPKIKKFMKVMLEKLQQGQQVGGLVGFVGALAQELLKATLHGKQEELKPAMEQEVHSVEEVYAGTTARVPSNGVLISGCQTDQTSADATTPKGLSYGALSNAIQAILSEKDGKVTNKDLVLKARELLSKQGYKQQPGLYCSDRHTEVAFIC</sequence>
<protein>
    <submittedName>
        <fullName evidence="1">Uncharacterized protein</fullName>
    </submittedName>
</protein>
<keyword evidence="2" id="KW-1185">Reference proteome</keyword>
<dbReference type="EnsemblPlants" id="AVESA.00010b.r2.1AG0012480.1">
    <property type="protein sequence ID" value="AVESA.00010b.r2.1AG0012480.1.CDS"/>
    <property type="gene ID" value="AVESA.00010b.r2.1AG0012480"/>
</dbReference>
<organism evidence="1 2">
    <name type="scientific">Avena sativa</name>
    <name type="common">Oat</name>
    <dbReference type="NCBI Taxonomy" id="4498"/>
    <lineage>
        <taxon>Eukaryota</taxon>
        <taxon>Viridiplantae</taxon>
        <taxon>Streptophyta</taxon>
        <taxon>Embryophyta</taxon>
        <taxon>Tracheophyta</taxon>
        <taxon>Spermatophyta</taxon>
        <taxon>Magnoliopsida</taxon>
        <taxon>Liliopsida</taxon>
        <taxon>Poales</taxon>
        <taxon>Poaceae</taxon>
        <taxon>BOP clade</taxon>
        <taxon>Pooideae</taxon>
        <taxon>Poodae</taxon>
        <taxon>Poeae</taxon>
        <taxon>Poeae Chloroplast Group 1 (Aveneae type)</taxon>
        <taxon>Aveninae</taxon>
        <taxon>Avena</taxon>
    </lineage>
</organism>
<dbReference type="Proteomes" id="UP001732700">
    <property type="component" value="Chromosome 1A"/>
</dbReference>
<proteinExistence type="predicted"/>
<reference evidence="1" key="2">
    <citation type="submission" date="2025-09" db="UniProtKB">
        <authorList>
            <consortium name="EnsemblPlants"/>
        </authorList>
    </citation>
    <scope>IDENTIFICATION</scope>
</reference>
<name>A0ACD5T8Z3_AVESA</name>
<accession>A0ACD5T8Z3</accession>
<evidence type="ECO:0000313" key="1">
    <source>
        <dbReference type="EnsemblPlants" id="AVESA.00010b.r2.1AG0012480.1.CDS"/>
    </source>
</evidence>